<name>A0A9W8CLQ1_9FUNG</name>
<dbReference type="EMBL" id="JANBOH010000005">
    <property type="protein sequence ID" value="KAJ1648465.1"/>
    <property type="molecule type" value="Genomic_DNA"/>
</dbReference>
<evidence type="ECO:0000313" key="3">
    <source>
        <dbReference type="Proteomes" id="UP001145021"/>
    </source>
</evidence>
<organism evidence="2 3">
    <name type="scientific">Coemansia asiatica</name>
    <dbReference type="NCBI Taxonomy" id="1052880"/>
    <lineage>
        <taxon>Eukaryota</taxon>
        <taxon>Fungi</taxon>
        <taxon>Fungi incertae sedis</taxon>
        <taxon>Zoopagomycota</taxon>
        <taxon>Kickxellomycotina</taxon>
        <taxon>Kickxellomycetes</taxon>
        <taxon>Kickxellales</taxon>
        <taxon>Kickxellaceae</taxon>
        <taxon>Coemansia</taxon>
    </lineage>
</organism>
<feature type="compositionally biased region" description="Polar residues" evidence="1">
    <location>
        <begin position="208"/>
        <end position="220"/>
    </location>
</feature>
<feature type="compositionally biased region" description="Polar residues" evidence="1">
    <location>
        <begin position="230"/>
        <end position="239"/>
    </location>
</feature>
<evidence type="ECO:0000313" key="2">
    <source>
        <dbReference type="EMBL" id="KAJ1648465.1"/>
    </source>
</evidence>
<dbReference type="PANTHER" id="PTHR12398:SF20">
    <property type="entry name" value="PROTEIN PHOSPHATASE 1 REGULATORY INHIBITOR SUBUNIT 2"/>
    <property type="match status" value="1"/>
</dbReference>
<feature type="compositionally biased region" description="Acidic residues" evidence="1">
    <location>
        <begin position="163"/>
        <end position="184"/>
    </location>
</feature>
<dbReference type="GO" id="GO:0004864">
    <property type="term" value="F:protein phosphatase inhibitor activity"/>
    <property type="evidence" value="ECO:0007669"/>
    <property type="project" value="InterPro"/>
</dbReference>
<feature type="region of interest" description="Disordered" evidence="1">
    <location>
        <begin position="51"/>
        <end position="239"/>
    </location>
</feature>
<evidence type="ECO:0000256" key="1">
    <source>
        <dbReference type="SAM" id="MobiDB-lite"/>
    </source>
</evidence>
<dbReference type="InterPro" id="IPR007062">
    <property type="entry name" value="PPI-2"/>
</dbReference>
<feature type="compositionally biased region" description="Polar residues" evidence="1">
    <location>
        <begin position="1"/>
        <end position="16"/>
    </location>
</feature>
<dbReference type="Proteomes" id="UP001145021">
    <property type="component" value="Unassembled WGS sequence"/>
</dbReference>
<evidence type="ECO:0008006" key="4">
    <source>
        <dbReference type="Google" id="ProtNLM"/>
    </source>
</evidence>
<dbReference type="GO" id="GO:0009966">
    <property type="term" value="P:regulation of signal transduction"/>
    <property type="evidence" value="ECO:0007669"/>
    <property type="project" value="InterPro"/>
</dbReference>
<proteinExistence type="predicted"/>
<reference evidence="2" key="1">
    <citation type="submission" date="2022-07" db="EMBL/GenBank/DDBJ databases">
        <title>Phylogenomic reconstructions and comparative analyses of Kickxellomycotina fungi.</title>
        <authorList>
            <person name="Reynolds N.K."/>
            <person name="Stajich J.E."/>
            <person name="Barry K."/>
            <person name="Grigoriev I.V."/>
            <person name="Crous P."/>
            <person name="Smith M.E."/>
        </authorList>
    </citation>
    <scope>NUCLEOTIDE SEQUENCE</scope>
    <source>
        <strain evidence="2">NBRC 105413</strain>
    </source>
</reference>
<keyword evidence="3" id="KW-1185">Reference proteome</keyword>
<dbReference type="PANTHER" id="PTHR12398">
    <property type="entry name" value="PROTEIN PHOSPHATASE INHIBITOR"/>
    <property type="match status" value="1"/>
</dbReference>
<dbReference type="Pfam" id="PF04979">
    <property type="entry name" value="IPP-2"/>
    <property type="match status" value="1"/>
</dbReference>
<feature type="compositionally biased region" description="Basic and acidic residues" evidence="1">
    <location>
        <begin position="51"/>
        <end position="73"/>
    </location>
</feature>
<comment type="caution">
    <text evidence="2">The sequence shown here is derived from an EMBL/GenBank/DDBJ whole genome shotgun (WGS) entry which is preliminary data.</text>
</comment>
<feature type="region of interest" description="Disordered" evidence="1">
    <location>
        <begin position="1"/>
        <end position="28"/>
    </location>
</feature>
<dbReference type="AlphaFoldDB" id="A0A9W8CLQ1"/>
<protein>
    <recommendedName>
        <fullName evidence="4">Protein phosphatase inhibitor 2</fullName>
    </recommendedName>
</protein>
<gene>
    <name evidence="2" type="ORF">LPJ64_000294</name>
</gene>
<accession>A0A9W8CLQ1</accession>
<feature type="compositionally biased region" description="Acidic residues" evidence="1">
    <location>
        <begin position="124"/>
        <end position="134"/>
    </location>
</feature>
<sequence>MDNCASNSDNHTSEANSAAHPIPFGSGQSKLKGILKRYKYSPEEATTHLRWDEDNIRTTEAQKDSKMKVDEPKTPFMRYNPELDADLQEMEDLKLTSDMSSRSSSVMSSPKRAQVVVSPGWTTDSEDEGEEVNEEEKAKHKEFVKKRNRHYHAEGKYVHSDVPLDDSDESLDNDEDDKDDDDEDDGKRRHRNNGSNRIANGAAVAKPNGTSAGFRQTFNGDNDGDFADVNETNTSNMEL</sequence>
<feature type="compositionally biased region" description="Low complexity" evidence="1">
    <location>
        <begin position="97"/>
        <end position="109"/>
    </location>
</feature>